<comment type="similarity">
    <text evidence="2 7">Belongs to the peptidase M14 family.</text>
</comment>
<name>A0A521BJ37_9FLAO</name>
<evidence type="ECO:0000256" key="1">
    <source>
        <dbReference type="ARBA" id="ARBA00001947"/>
    </source>
</evidence>
<evidence type="ECO:0000256" key="4">
    <source>
        <dbReference type="ARBA" id="ARBA00022801"/>
    </source>
</evidence>
<dbReference type="SMART" id="SM00631">
    <property type="entry name" value="Zn_pept"/>
    <property type="match status" value="1"/>
</dbReference>
<dbReference type="Pfam" id="PF00246">
    <property type="entry name" value="Peptidase_M14"/>
    <property type="match status" value="1"/>
</dbReference>
<keyword evidence="9" id="KW-0121">Carboxypeptidase</keyword>
<evidence type="ECO:0000256" key="2">
    <source>
        <dbReference type="ARBA" id="ARBA00005988"/>
    </source>
</evidence>
<keyword evidence="5" id="KW-0862">Zinc</keyword>
<evidence type="ECO:0000256" key="3">
    <source>
        <dbReference type="ARBA" id="ARBA00022670"/>
    </source>
</evidence>
<dbReference type="PROSITE" id="PS52035">
    <property type="entry name" value="PEPTIDASE_M14"/>
    <property type="match status" value="1"/>
</dbReference>
<organism evidence="9 10">
    <name type="scientific">Flavobacterium nitrogenifigens</name>
    <dbReference type="NCBI Taxonomy" id="1617283"/>
    <lineage>
        <taxon>Bacteria</taxon>
        <taxon>Pseudomonadati</taxon>
        <taxon>Bacteroidota</taxon>
        <taxon>Flavobacteriia</taxon>
        <taxon>Flavobacteriales</taxon>
        <taxon>Flavobacteriaceae</taxon>
        <taxon>Flavobacterium</taxon>
    </lineage>
</organism>
<dbReference type="InterPro" id="IPR000834">
    <property type="entry name" value="Peptidase_M14"/>
</dbReference>
<evidence type="ECO:0000256" key="6">
    <source>
        <dbReference type="ARBA" id="ARBA00023049"/>
    </source>
</evidence>
<reference evidence="9 10" key="1">
    <citation type="submission" date="2017-05" db="EMBL/GenBank/DDBJ databases">
        <authorList>
            <person name="Varghese N."/>
            <person name="Submissions S."/>
        </authorList>
    </citation>
    <scope>NUCLEOTIDE SEQUENCE [LARGE SCALE GENOMIC DNA]</scope>
    <source>
        <strain evidence="9 10">DSM 29982</strain>
    </source>
</reference>
<dbReference type="SUPFAM" id="SSF53187">
    <property type="entry name" value="Zn-dependent exopeptidases"/>
    <property type="match status" value="1"/>
</dbReference>
<proteinExistence type="inferred from homology"/>
<evidence type="ECO:0000313" key="9">
    <source>
        <dbReference type="EMBL" id="SMO47177.1"/>
    </source>
</evidence>
<evidence type="ECO:0000313" key="10">
    <source>
        <dbReference type="Proteomes" id="UP000319267"/>
    </source>
</evidence>
<dbReference type="Gene3D" id="3.40.630.10">
    <property type="entry name" value="Zn peptidases"/>
    <property type="match status" value="1"/>
</dbReference>
<dbReference type="EMBL" id="FXTQ01000001">
    <property type="protein sequence ID" value="SMO47177.1"/>
    <property type="molecule type" value="Genomic_DNA"/>
</dbReference>
<dbReference type="Proteomes" id="UP000319267">
    <property type="component" value="Unassembled WGS sequence"/>
</dbReference>
<evidence type="ECO:0000256" key="5">
    <source>
        <dbReference type="ARBA" id="ARBA00022833"/>
    </source>
</evidence>
<keyword evidence="10" id="KW-1185">Reference proteome</keyword>
<feature type="domain" description="Peptidase M14" evidence="8">
    <location>
        <begin position="42"/>
        <end position="316"/>
    </location>
</feature>
<keyword evidence="4" id="KW-0378">Hydrolase</keyword>
<dbReference type="GO" id="GO:0005615">
    <property type="term" value="C:extracellular space"/>
    <property type="evidence" value="ECO:0007669"/>
    <property type="project" value="TreeGrafter"/>
</dbReference>
<keyword evidence="6" id="KW-0482">Metalloprotease</keyword>
<dbReference type="GO" id="GO:0004181">
    <property type="term" value="F:metallocarboxypeptidase activity"/>
    <property type="evidence" value="ECO:0007669"/>
    <property type="project" value="InterPro"/>
</dbReference>
<dbReference type="PANTHER" id="PTHR11705:SF143">
    <property type="entry name" value="SLL0236 PROTEIN"/>
    <property type="match status" value="1"/>
</dbReference>
<evidence type="ECO:0000256" key="7">
    <source>
        <dbReference type="PROSITE-ProRule" id="PRU01379"/>
    </source>
</evidence>
<gene>
    <name evidence="9" type="ORF">SAMN06265220_1011054</name>
</gene>
<feature type="active site" description="Proton donor/acceptor" evidence="7">
    <location>
        <position position="290"/>
    </location>
</feature>
<dbReference type="AlphaFoldDB" id="A0A521BJ37"/>
<dbReference type="PANTHER" id="PTHR11705">
    <property type="entry name" value="PROTEASE FAMILY M14 CARBOXYPEPTIDASE A,B"/>
    <property type="match status" value="1"/>
</dbReference>
<comment type="cofactor">
    <cofactor evidence="1">
        <name>Zn(2+)</name>
        <dbReference type="ChEBI" id="CHEBI:29105"/>
    </cofactor>
</comment>
<dbReference type="GO" id="GO:0006508">
    <property type="term" value="P:proteolysis"/>
    <property type="evidence" value="ECO:0007669"/>
    <property type="project" value="UniProtKB-KW"/>
</dbReference>
<keyword evidence="3" id="KW-0645">Protease</keyword>
<accession>A0A521BJ37</accession>
<dbReference type="GO" id="GO:0008270">
    <property type="term" value="F:zinc ion binding"/>
    <property type="evidence" value="ECO:0007669"/>
    <property type="project" value="InterPro"/>
</dbReference>
<sequence length="504" mass="56631">MFTICFVAVMQGQTEDIYQKYFPDPTIDMPVPITRGNPVFNYFTKYKDVLSFIDELAAKYPDIMTVSSIGTTQKGKNQPMILLTRKSKTADQDKLRVTFIGGIHGNEPLSTDGMLYLMYLVTHDPSNLALLDNMILQVVPMVNADGRTAETRASNNSTDLNRDLTILKAKESTNLKLAINKFDPHVVVDFHEFSPARLDFKELNDCYTSAYDILFLYTGNLNVDPAIRDVIKTVFVEPTKSFLTDKGRRVADYCTTFMKDNEVWLNIGGIASRSSATNYALQNRISMLMEIRGLSEKEKSAKRRIETAALTGLSYLKIAHDHESEIKEAIKIANKNAVEATRVSVSTSKPETIKRDYHFVDKCKVSDTTIVFNANYNVNQSPDITRPKPGAFLIFPASEKVKKVLEVSGVLVKVTKQPFQFNKIEQYAVNENGQINIVEGAVSIPEEALVIDSQQPMSNVIADLMEPEGANSLYANNIIKKKNKENMIPIYRISREQLSQLSTK</sequence>
<protein>
    <submittedName>
        <fullName evidence="9">Zinc carboxypeptidase</fullName>
    </submittedName>
</protein>
<evidence type="ECO:0000259" key="8">
    <source>
        <dbReference type="PROSITE" id="PS52035"/>
    </source>
</evidence>